<dbReference type="FunFam" id="3.30.160.60:FF:000164">
    <property type="entry name" value="Fez family zinc finger protein 2"/>
    <property type="match status" value="1"/>
</dbReference>
<evidence type="ECO:0000313" key="17">
    <source>
        <dbReference type="Proteomes" id="UP001626550"/>
    </source>
</evidence>
<dbReference type="GO" id="GO:0008270">
    <property type="term" value="F:zinc ion binding"/>
    <property type="evidence" value="ECO:0007669"/>
    <property type="project" value="UniProtKB-KW"/>
</dbReference>
<dbReference type="Proteomes" id="UP001626550">
    <property type="component" value="Unassembled WGS sequence"/>
</dbReference>
<gene>
    <name evidence="16" type="ORF">Ciccas_003978</name>
</gene>
<keyword evidence="8" id="KW-0862">Zinc</keyword>
<evidence type="ECO:0000256" key="5">
    <source>
        <dbReference type="ARBA" id="ARBA00022723"/>
    </source>
</evidence>
<evidence type="ECO:0000256" key="7">
    <source>
        <dbReference type="ARBA" id="ARBA00022771"/>
    </source>
</evidence>
<keyword evidence="4" id="KW-0678">Repressor</keyword>
<feature type="domain" description="C2H2-type" evidence="15">
    <location>
        <begin position="153"/>
        <end position="180"/>
    </location>
</feature>
<evidence type="ECO:0000256" key="12">
    <source>
        <dbReference type="ARBA" id="ARBA00023242"/>
    </source>
</evidence>
<comment type="caution">
    <text evidence="16">The sequence shown here is derived from an EMBL/GenBank/DDBJ whole genome shotgun (WGS) entry which is preliminary data.</text>
</comment>
<dbReference type="PANTHER" id="PTHR14196:SF12">
    <property type="entry name" value="ZINC FINGER PROTEIN 208-LIKE"/>
    <property type="match status" value="1"/>
</dbReference>
<dbReference type="PANTHER" id="PTHR14196">
    <property type="entry name" value="ODD-SKIPPED - RELATED"/>
    <property type="match status" value="1"/>
</dbReference>
<organism evidence="16 17">
    <name type="scientific">Cichlidogyrus casuarinus</name>
    <dbReference type="NCBI Taxonomy" id="1844966"/>
    <lineage>
        <taxon>Eukaryota</taxon>
        <taxon>Metazoa</taxon>
        <taxon>Spiralia</taxon>
        <taxon>Lophotrochozoa</taxon>
        <taxon>Platyhelminthes</taxon>
        <taxon>Monogenea</taxon>
        <taxon>Monopisthocotylea</taxon>
        <taxon>Dactylogyridea</taxon>
        <taxon>Ancyrocephalidae</taxon>
        <taxon>Cichlidogyrus</taxon>
    </lineage>
</organism>
<keyword evidence="7 13" id="KW-0863">Zinc-finger</keyword>
<evidence type="ECO:0000256" key="13">
    <source>
        <dbReference type="PROSITE-ProRule" id="PRU00042"/>
    </source>
</evidence>
<feature type="domain" description="C2H2-type" evidence="15">
    <location>
        <begin position="69"/>
        <end position="96"/>
    </location>
</feature>
<evidence type="ECO:0000256" key="1">
    <source>
        <dbReference type="ARBA" id="ARBA00004123"/>
    </source>
</evidence>
<dbReference type="FunFam" id="3.30.160.60:FF:000227">
    <property type="entry name" value="fez family zinc finger protein 1"/>
    <property type="match status" value="1"/>
</dbReference>
<dbReference type="InterPro" id="IPR013087">
    <property type="entry name" value="Znf_C2H2_type"/>
</dbReference>
<dbReference type="Gene3D" id="3.30.160.60">
    <property type="entry name" value="Classic Zinc Finger"/>
    <property type="match status" value="6"/>
</dbReference>
<dbReference type="SMART" id="SM00355">
    <property type="entry name" value="ZnF_C2H2"/>
    <property type="match status" value="6"/>
</dbReference>
<reference evidence="16 17" key="1">
    <citation type="submission" date="2024-11" db="EMBL/GenBank/DDBJ databases">
        <title>Adaptive evolution of stress response genes in parasites aligns with host niche diversity.</title>
        <authorList>
            <person name="Hahn C."/>
            <person name="Resl P."/>
        </authorList>
    </citation>
    <scope>NUCLEOTIDE SEQUENCE [LARGE SCALE GENOMIC DNA]</scope>
    <source>
        <strain evidence="16">EGGRZ-B1_66</strain>
        <tissue evidence="16">Body</tissue>
    </source>
</reference>
<evidence type="ECO:0000256" key="11">
    <source>
        <dbReference type="ARBA" id="ARBA00023163"/>
    </source>
</evidence>
<accession>A0ABD2QDL6</accession>
<keyword evidence="5" id="KW-0479">Metal-binding</keyword>
<keyword evidence="17" id="KW-1185">Reference proteome</keyword>
<comment type="subcellular location">
    <subcellularLocation>
        <location evidence="1">Nucleus</location>
    </subcellularLocation>
</comment>
<feature type="domain" description="C2H2-type" evidence="15">
    <location>
        <begin position="181"/>
        <end position="205"/>
    </location>
</feature>
<evidence type="ECO:0000256" key="10">
    <source>
        <dbReference type="ARBA" id="ARBA00023015"/>
    </source>
</evidence>
<keyword evidence="11" id="KW-0804">Transcription</keyword>
<protein>
    <recommendedName>
        <fullName evidence="15">C2H2-type domain-containing protein</fullName>
    </recommendedName>
</protein>
<evidence type="ECO:0000313" key="16">
    <source>
        <dbReference type="EMBL" id="KAL3317367.1"/>
    </source>
</evidence>
<keyword evidence="6" id="KW-0677">Repeat</keyword>
<evidence type="ECO:0000256" key="4">
    <source>
        <dbReference type="ARBA" id="ARBA00022491"/>
    </source>
</evidence>
<proteinExistence type="inferred from homology"/>
<dbReference type="GO" id="GO:0007399">
    <property type="term" value="P:nervous system development"/>
    <property type="evidence" value="ECO:0007669"/>
    <property type="project" value="UniProtKB-KW"/>
</dbReference>
<dbReference type="FunFam" id="3.30.160.60:FF:000103">
    <property type="entry name" value="FEZ family zinc finger 1"/>
    <property type="match status" value="1"/>
</dbReference>
<evidence type="ECO:0000256" key="8">
    <source>
        <dbReference type="ARBA" id="ARBA00022833"/>
    </source>
</evidence>
<dbReference type="InterPro" id="IPR036236">
    <property type="entry name" value="Znf_C2H2_sf"/>
</dbReference>
<sequence>MENADQCRSKLKFSINDLIKPQTSPLSSPDSQQTPKSQSIFTCPECGKVFNAHYNLTRHMPIHTGARPFVCKVCNKGFRQASTLCRHKIIHTSEKPHVCHVCGKAFNRSSTLNTHSRIHQGYKPFTCEICGKGFHQKGNYKNHKLTHSNEKQFKCQICNKAFHQIYNLTFHMHTHNDQKPFMCEHCGKGFCRNFDLKKHLRKMHSDMLRGGASIVDTREDLMQSSSSAQSNSSDSPKSALQLPFIRGKVGRPKKVPMASAETQLPPLPAIPQIGALFNILMAQKKQVEQQQQQQQQKTTSEQFMEKFRGIISQSLPHLATMPSPTMLGDLDKAFQAATLIGRTTNGRQEAATNELMD</sequence>
<dbReference type="FunFam" id="3.30.160.60:FF:000194">
    <property type="entry name" value="Fez family zinc finger protein 2"/>
    <property type="match status" value="1"/>
</dbReference>
<feature type="region of interest" description="Disordered" evidence="14">
    <location>
        <begin position="220"/>
        <end position="243"/>
    </location>
</feature>
<keyword evidence="3" id="KW-0217">Developmental protein</keyword>
<dbReference type="PROSITE" id="PS50157">
    <property type="entry name" value="ZINC_FINGER_C2H2_2"/>
    <property type="match status" value="6"/>
</dbReference>
<evidence type="ECO:0000256" key="2">
    <source>
        <dbReference type="ARBA" id="ARBA00006991"/>
    </source>
</evidence>
<keyword evidence="9" id="KW-0524">Neurogenesis</keyword>
<dbReference type="Pfam" id="PF13912">
    <property type="entry name" value="zf-C2H2_6"/>
    <property type="match status" value="1"/>
</dbReference>
<comment type="similarity">
    <text evidence="2">Belongs to the krueppel C2H2-type zinc-finger protein family.</text>
</comment>
<keyword evidence="12" id="KW-0539">Nucleus</keyword>
<evidence type="ECO:0000256" key="3">
    <source>
        <dbReference type="ARBA" id="ARBA00022473"/>
    </source>
</evidence>
<keyword evidence="10" id="KW-0805">Transcription regulation</keyword>
<name>A0ABD2QDL6_9PLAT</name>
<evidence type="ECO:0000259" key="15">
    <source>
        <dbReference type="PROSITE" id="PS50157"/>
    </source>
</evidence>
<dbReference type="SUPFAM" id="SSF57667">
    <property type="entry name" value="beta-beta-alpha zinc fingers"/>
    <property type="match status" value="3"/>
</dbReference>
<dbReference type="PROSITE" id="PS00028">
    <property type="entry name" value="ZINC_FINGER_C2H2_1"/>
    <property type="match status" value="6"/>
</dbReference>
<dbReference type="GO" id="GO:0005634">
    <property type="term" value="C:nucleus"/>
    <property type="evidence" value="ECO:0007669"/>
    <property type="project" value="UniProtKB-SubCell"/>
</dbReference>
<evidence type="ECO:0000256" key="14">
    <source>
        <dbReference type="SAM" id="MobiDB-lite"/>
    </source>
</evidence>
<dbReference type="InterPro" id="IPR050717">
    <property type="entry name" value="C2H2-ZF_Transcription_Reg"/>
</dbReference>
<feature type="domain" description="C2H2-type" evidence="15">
    <location>
        <begin position="41"/>
        <end position="68"/>
    </location>
</feature>
<evidence type="ECO:0000256" key="9">
    <source>
        <dbReference type="ARBA" id="ARBA00022902"/>
    </source>
</evidence>
<dbReference type="AlphaFoldDB" id="A0ABD2QDL6"/>
<dbReference type="FunFam" id="3.30.160.60:FF:000251">
    <property type="entry name" value="FEZ family zinc finger 2"/>
    <property type="match status" value="1"/>
</dbReference>
<feature type="domain" description="C2H2-type" evidence="15">
    <location>
        <begin position="125"/>
        <end position="152"/>
    </location>
</feature>
<dbReference type="FunFam" id="3.30.160.60:FF:000100">
    <property type="entry name" value="Zinc finger 45-like"/>
    <property type="match status" value="1"/>
</dbReference>
<dbReference type="Pfam" id="PF00096">
    <property type="entry name" value="zf-C2H2"/>
    <property type="match status" value="5"/>
</dbReference>
<dbReference type="EMBL" id="JBJKFK010000394">
    <property type="protein sequence ID" value="KAL3317367.1"/>
    <property type="molecule type" value="Genomic_DNA"/>
</dbReference>
<feature type="compositionally biased region" description="Low complexity" evidence="14">
    <location>
        <begin position="224"/>
        <end position="238"/>
    </location>
</feature>
<evidence type="ECO:0000256" key="6">
    <source>
        <dbReference type="ARBA" id="ARBA00022737"/>
    </source>
</evidence>
<feature type="domain" description="C2H2-type" evidence="15">
    <location>
        <begin position="97"/>
        <end position="124"/>
    </location>
</feature>